<feature type="transmembrane region" description="Helical" evidence="1">
    <location>
        <begin position="123"/>
        <end position="144"/>
    </location>
</feature>
<dbReference type="RefSeq" id="WP_132317669.1">
    <property type="nucleotide sequence ID" value="NZ_SMKR01000022.1"/>
</dbReference>
<accession>A0A4R4XCQ0</accession>
<feature type="transmembrane region" description="Helical" evidence="1">
    <location>
        <begin position="212"/>
        <end position="235"/>
    </location>
</feature>
<dbReference type="OrthoDB" id="4571144at2"/>
<keyword evidence="1" id="KW-0472">Membrane</keyword>
<feature type="transmembrane region" description="Helical" evidence="1">
    <location>
        <begin position="150"/>
        <end position="173"/>
    </location>
</feature>
<evidence type="ECO:0000313" key="2">
    <source>
        <dbReference type="EMBL" id="TDD28364.1"/>
    </source>
</evidence>
<keyword evidence="1" id="KW-1133">Transmembrane helix</keyword>
<keyword evidence="3" id="KW-1185">Reference proteome</keyword>
<sequence length="357" mass="37701">MSALRRTSINPLDEATAEADAVILPHIDRAGAVPRPGNIGKFTSEREYDAKAQTQIETFAAESEAAARESTVTAAGLESVSTASTSLITGAASSVETARKRLDHAIQALGHLARRDMPVKVRYWICLIVLCLGDTAGILGAAITLGEIPIVALGQAVATGVAAVTAGQAGADLKDLRLARVRRRDLEELTEDEQRYRQFFTGTEAGISTLKLVGALSGAVVAIISVGIFCLRLSVEGLTSGIAFGMLAAATALGSFLANYSYADEIADYLARAERTYAKAIKTHHKLAADPAIQNRAEALATAASIKAEHAHRGRAAWWQLQALSRRILRRNPGVAGHGAADEPAEVIGRRFRGDAA</sequence>
<keyword evidence="1" id="KW-0812">Transmembrane</keyword>
<name>A0A4R4XCQ0_9ACTN</name>
<reference evidence="2 3" key="1">
    <citation type="submission" date="2019-02" db="EMBL/GenBank/DDBJ databases">
        <title>Draft genome sequences of novel Actinobacteria.</title>
        <authorList>
            <person name="Sahin N."/>
            <person name="Ay H."/>
            <person name="Saygin H."/>
        </authorList>
    </citation>
    <scope>NUCLEOTIDE SEQUENCE [LARGE SCALE GENOMIC DNA]</scope>
    <source>
        <strain evidence="2 3">16K104</strain>
    </source>
</reference>
<proteinExistence type="predicted"/>
<comment type="caution">
    <text evidence="2">The sequence shown here is derived from an EMBL/GenBank/DDBJ whole genome shotgun (WGS) entry which is preliminary data.</text>
</comment>
<evidence type="ECO:0000313" key="3">
    <source>
        <dbReference type="Proteomes" id="UP000295172"/>
    </source>
</evidence>
<evidence type="ECO:0000256" key="1">
    <source>
        <dbReference type="SAM" id="Phobius"/>
    </source>
</evidence>
<gene>
    <name evidence="2" type="ORF">E1218_07540</name>
</gene>
<dbReference type="EMBL" id="SMKR01000022">
    <property type="protein sequence ID" value="TDD28364.1"/>
    <property type="molecule type" value="Genomic_DNA"/>
</dbReference>
<protein>
    <submittedName>
        <fullName evidence="2">Uncharacterized protein</fullName>
    </submittedName>
</protein>
<dbReference type="AlphaFoldDB" id="A0A4R4XCQ0"/>
<feature type="transmembrane region" description="Helical" evidence="1">
    <location>
        <begin position="241"/>
        <end position="262"/>
    </location>
</feature>
<organism evidence="2 3">
    <name type="scientific">Kribbella turkmenica</name>
    <dbReference type="NCBI Taxonomy" id="2530375"/>
    <lineage>
        <taxon>Bacteria</taxon>
        <taxon>Bacillati</taxon>
        <taxon>Actinomycetota</taxon>
        <taxon>Actinomycetes</taxon>
        <taxon>Propionibacteriales</taxon>
        <taxon>Kribbellaceae</taxon>
        <taxon>Kribbella</taxon>
    </lineage>
</organism>
<dbReference type="Proteomes" id="UP000295172">
    <property type="component" value="Unassembled WGS sequence"/>
</dbReference>